<evidence type="ECO:0000256" key="1">
    <source>
        <dbReference type="ARBA" id="ARBA00004123"/>
    </source>
</evidence>
<sequence>MAHLYLSLRAVNHRLTTLPVQKLPAIAASLAASITECGELLSAPQSQKAGKSDSDHSVQVHKLVTRISSLLQDRSFEGRWAAVVLVKALVEAGQWEIIRGSEPFVRGLMSILSKSDPASTKTMAVITLTRIFHLTYQYPTLVREITTPSLPGFITTTLNLISVKPTSEPTRSLKPNTPFLEVVLRSYAELIARHPTIFRPFTAQIHSLLQTIVGSTSALYSRSVVDVAEQLFIALHHCAPKNTGGEEWKSACRMTINSIHATGNHVLRAIVEQWESVDPALRQQLSHPIDYALEVGSHKTDALGLTGWQGLDAGVERLLALLRMLSTFLATATASTVSIPVGSILDLTARFMSVVVPSDAGDVQANRQVSRTEREALLAELPRIHVACIRILRALVGTLETAGLSVAQTVLEQTLWVFRAEKFNKKIRTSVYDILGALIKHVGPSMNKKNVASLTDMIRTCCFDILPQVGEYGTKDTSPAANGKSKANSAAVNADFFLNPSLKQGRGTNATTRPPRLVRTASKLLQIVLSHIALEFLAPPIRAEIDRTIIMTSDKDAMYASVLNPHPAVKGRGATISIIPFLARSYASDMNMEALIRPRLPVLAPSSYTGHYVNIEEDDDEEMEHVAMPEPIQAEDPAVFLKPAATPNLRDLVDSNAPQSFTASVNKRTYTEETSQNSTPSASFPVMVDNLQPKKARFDSSVSTPPATTLSQPSSFTGTLTPAAAPLSSVQPATTLAGTTMETSTVGDSVTTSTTSVMVEQSTTVPRVEAVALPEEADSDEEMPTLNIEPDTDEEDEE</sequence>
<name>Q5BB22_EMENI</name>
<dbReference type="EMBL" id="BN001307">
    <property type="protein sequence ID" value="CBF86484.1"/>
    <property type="molecule type" value="Genomic_DNA"/>
</dbReference>
<evidence type="ECO:0000313" key="8">
    <source>
        <dbReference type="Proteomes" id="UP000000560"/>
    </source>
</evidence>
<feature type="region of interest" description="Disordered" evidence="5">
    <location>
        <begin position="664"/>
        <end position="685"/>
    </location>
</feature>
<evidence type="ECO:0000256" key="2">
    <source>
        <dbReference type="ARBA" id="ARBA00010511"/>
    </source>
</evidence>
<dbReference type="PANTHER" id="PTHR34105">
    <property type="entry name" value="PROLINE-, GLUTAMIC ACID- AND LEUCINE-RICH PROTEIN 1"/>
    <property type="match status" value="1"/>
</dbReference>
<dbReference type="eggNOG" id="ENOG502S31T">
    <property type="taxonomic scope" value="Eukaryota"/>
</dbReference>
<organism evidence="7 8">
    <name type="scientific">Emericella nidulans (strain FGSC A4 / ATCC 38163 / CBS 112.46 / NRRL 194 / M139)</name>
    <name type="common">Aspergillus nidulans</name>
    <dbReference type="NCBI Taxonomy" id="227321"/>
    <lineage>
        <taxon>Eukaryota</taxon>
        <taxon>Fungi</taxon>
        <taxon>Dikarya</taxon>
        <taxon>Ascomycota</taxon>
        <taxon>Pezizomycotina</taxon>
        <taxon>Eurotiomycetes</taxon>
        <taxon>Eurotiomycetidae</taxon>
        <taxon>Eurotiales</taxon>
        <taxon>Aspergillaceae</taxon>
        <taxon>Aspergillus</taxon>
        <taxon>Aspergillus subgen. Nidulantes</taxon>
    </lineage>
</organism>
<evidence type="ECO:0000313" key="7">
    <source>
        <dbReference type="EMBL" id="CBF86484.1"/>
    </source>
</evidence>
<dbReference type="Proteomes" id="UP000000560">
    <property type="component" value="Chromosome VII"/>
</dbReference>
<dbReference type="PANTHER" id="PTHR34105:SF1">
    <property type="entry name" value="PROLINE-, GLUTAMIC ACID- AND LEUCINE-RICH PROTEIN 1"/>
    <property type="match status" value="1"/>
</dbReference>
<feature type="compositionally biased region" description="Low complexity" evidence="5">
    <location>
        <begin position="743"/>
        <end position="765"/>
    </location>
</feature>
<evidence type="ECO:0000256" key="4">
    <source>
        <dbReference type="ARBA" id="ARBA00023242"/>
    </source>
</evidence>
<dbReference type="OrthoDB" id="20900at2759"/>
<dbReference type="GO" id="GO:0005634">
    <property type="term" value="C:nucleus"/>
    <property type="evidence" value="ECO:0000318"/>
    <property type="project" value="GO_Central"/>
</dbReference>
<feature type="domain" description="Pre-rRNA-processing protein RIX1 N-terminal" evidence="6">
    <location>
        <begin position="8"/>
        <end position="217"/>
    </location>
</feature>
<dbReference type="RefSeq" id="XP_659862.1">
    <property type="nucleotide sequence ID" value="XM_654770.2"/>
</dbReference>
<dbReference type="GO" id="GO:0006364">
    <property type="term" value="P:rRNA processing"/>
    <property type="evidence" value="ECO:0000318"/>
    <property type="project" value="GO_Central"/>
</dbReference>
<proteinExistence type="inferred from homology"/>
<dbReference type="InterPro" id="IPR011989">
    <property type="entry name" value="ARM-like"/>
</dbReference>
<gene>
    <name evidence="7" type="ORF">ANIA_02258</name>
</gene>
<feature type="region of interest" description="Disordered" evidence="5">
    <location>
        <begin position="738"/>
        <end position="798"/>
    </location>
</feature>
<dbReference type="AlphaFoldDB" id="Q5BB22"/>
<dbReference type="STRING" id="227321.Q5BB22"/>
<dbReference type="HOGENOM" id="CLU_016392_1_0_1"/>
<feature type="compositionally biased region" description="Polar residues" evidence="5">
    <location>
        <begin position="664"/>
        <end position="682"/>
    </location>
</feature>
<dbReference type="InterPro" id="IPR012583">
    <property type="entry name" value="RIX1_N"/>
</dbReference>
<accession>C8VMV6</accession>
<dbReference type="InParanoid" id="Q5BB22"/>
<evidence type="ECO:0000256" key="3">
    <source>
        <dbReference type="ARBA" id="ARBA00021502"/>
    </source>
</evidence>
<feature type="compositionally biased region" description="Polar residues" evidence="5">
    <location>
        <begin position="700"/>
        <end position="720"/>
    </location>
</feature>
<comment type="similarity">
    <text evidence="2">Belongs to the RIX1/PELP1 family.</text>
</comment>
<evidence type="ECO:0000256" key="5">
    <source>
        <dbReference type="SAM" id="MobiDB-lite"/>
    </source>
</evidence>
<comment type="subcellular location">
    <subcellularLocation>
        <location evidence="1">Nucleus</location>
    </subcellularLocation>
</comment>
<reference evidence="8" key="1">
    <citation type="journal article" date="2005" name="Nature">
        <title>Sequencing of Aspergillus nidulans and comparative analysis with A. fumigatus and A. oryzae.</title>
        <authorList>
            <person name="Galagan J.E."/>
            <person name="Calvo S.E."/>
            <person name="Cuomo C."/>
            <person name="Ma L.J."/>
            <person name="Wortman J.R."/>
            <person name="Batzoglou S."/>
            <person name="Lee S.I."/>
            <person name="Basturkmen M."/>
            <person name="Spevak C.C."/>
            <person name="Clutterbuck J."/>
            <person name="Kapitonov V."/>
            <person name="Jurka J."/>
            <person name="Scazzocchio C."/>
            <person name="Farman M."/>
            <person name="Butler J."/>
            <person name="Purcell S."/>
            <person name="Harris S."/>
            <person name="Braus G.H."/>
            <person name="Draht O."/>
            <person name="Busch S."/>
            <person name="D'Enfert C."/>
            <person name="Bouchier C."/>
            <person name="Goldman G.H."/>
            <person name="Bell-Pedersen D."/>
            <person name="Griffiths-Jones S."/>
            <person name="Doonan J.H."/>
            <person name="Yu J."/>
            <person name="Vienken K."/>
            <person name="Pain A."/>
            <person name="Freitag M."/>
            <person name="Selker E.U."/>
            <person name="Archer D.B."/>
            <person name="Penalva M.A."/>
            <person name="Oakley B.R."/>
            <person name="Momany M."/>
            <person name="Tanaka T."/>
            <person name="Kumagai T."/>
            <person name="Asai K."/>
            <person name="Machida M."/>
            <person name="Nierman W.C."/>
            <person name="Denning D.W."/>
            <person name="Caddick M."/>
            <person name="Hynes M."/>
            <person name="Paoletti M."/>
            <person name="Fischer R."/>
            <person name="Miller B."/>
            <person name="Dyer P."/>
            <person name="Sachs M.S."/>
            <person name="Osmani S.A."/>
            <person name="Birren B.W."/>
        </authorList>
    </citation>
    <scope>NUCLEOTIDE SEQUENCE [LARGE SCALE GENOMIC DNA]</scope>
    <source>
        <strain evidence="8">FGSC A4 / ATCC 38163 / CBS 112.46 / NRRL 194 / M139</strain>
    </source>
</reference>
<dbReference type="OMA" id="GGWEILR"/>
<dbReference type="SUPFAM" id="SSF48371">
    <property type="entry name" value="ARM repeat"/>
    <property type="match status" value="1"/>
</dbReference>
<dbReference type="GeneID" id="2874755"/>
<dbReference type="Pfam" id="PF08167">
    <property type="entry name" value="RIX1"/>
    <property type="match status" value="1"/>
</dbReference>
<keyword evidence="8" id="KW-1185">Reference proteome</keyword>
<keyword evidence="4" id="KW-0539">Nucleus</keyword>
<evidence type="ECO:0000259" key="6">
    <source>
        <dbReference type="Pfam" id="PF08167"/>
    </source>
</evidence>
<reference evidence="8" key="2">
    <citation type="journal article" date="2009" name="Fungal Genet. Biol.">
        <title>The 2008 update of the Aspergillus nidulans genome annotation: a community effort.</title>
        <authorList>
            <person name="Wortman J.R."/>
            <person name="Gilsenan J.M."/>
            <person name="Joardar V."/>
            <person name="Deegan J."/>
            <person name="Clutterbuck J."/>
            <person name="Andersen M.R."/>
            <person name="Archer D."/>
            <person name="Bencina M."/>
            <person name="Braus G."/>
            <person name="Coutinho P."/>
            <person name="von Dohren H."/>
            <person name="Doonan J."/>
            <person name="Driessen A.J."/>
            <person name="Durek P."/>
            <person name="Espeso E."/>
            <person name="Fekete E."/>
            <person name="Flipphi M."/>
            <person name="Estrada C.G."/>
            <person name="Geysens S."/>
            <person name="Goldman G."/>
            <person name="de Groot P.W."/>
            <person name="Hansen K."/>
            <person name="Harris S.D."/>
            <person name="Heinekamp T."/>
            <person name="Helmstaedt K."/>
            <person name="Henrissat B."/>
            <person name="Hofmann G."/>
            <person name="Homan T."/>
            <person name="Horio T."/>
            <person name="Horiuchi H."/>
            <person name="James S."/>
            <person name="Jones M."/>
            <person name="Karaffa L."/>
            <person name="Karanyi Z."/>
            <person name="Kato M."/>
            <person name="Keller N."/>
            <person name="Kelly D.E."/>
            <person name="Kiel J.A."/>
            <person name="Kim J.M."/>
            <person name="van der Klei I.J."/>
            <person name="Klis F.M."/>
            <person name="Kovalchuk A."/>
            <person name="Krasevec N."/>
            <person name="Kubicek C.P."/>
            <person name="Liu B."/>
            <person name="Maccabe A."/>
            <person name="Meyer V."/>
            <person name="Mirabito P."/>
            <person name="Miskei M."/>
            <person name="Mos M."/>
            <person name="Mullins J."/>
            <person name="Nelson D.R."/>
            <person name="Nielsen J."/>
            <person name="Oakley B.R."/>
            <person name="Osmani S.A."/>
            <person name="Pakula T."/>
            <person name="Paszewski A."/>
            <person name="Paulsen I."/>
            <person name="Pilsyk S."/>
            <person name="Pocsi I."/>
            <person name="Punt P.J."/>
            <person name="Ram A.F."/>
            <person name="Ren Q."/>
            <person name="Robellet X."/>
            <person name="Robson G."/>
            <person name="Seiboth B."/>
            <person name="van Solingen P."/>
            <person name="Specht T."/>
            <person name="Sun J."/>
            <person name="Taheri-Talesh N."/>
            <person name="Takeshita N."/>
            <person name="Ussery D."/>
            <person name="vanKuyk P.A."/>
            <person name="Visser H."/>
            <person name="van de Vondervoort P.J."/>
            <person name="de Vries R.P."/>
            <person name="Walton J."/>
            <person name="Xiang X."/>
            <person name="Xiong Y."/>
            <person name="Zeng A.P."/>
            <person name="Brandt B.W."/>
            <person name="Cornell M.J."/>
            <person name="van den Hondel C.A."/>
            <person name="Visser J."/>
            <person name="Oliver S.G."/>
            <person name="Turner G."/>
        </authorList>
    </citation>
    <scope>GENOME REANNOTATION</scope>
    <source>
        <strain evidence="8">FGSC A4 / ATCC 38163 / CBS 112.46 / NRRL 194 / M139</strain>
    </source>
</reference>
<feature type="region of interest" description="Disordered" evidence="5">
    <location>
        <begin position="697"/>
        <end position="723"/>
    </location>
</feature>
<dbReference type="VEuPathDB" id="FungiDB:AN2258"/>
<protein>
    <recommendedName>
        <fullName evidence="3">Pre-rRNA-processing protein RIX1</fullName>
    </recommendedName>
</protein>
<dbReference type="Gene3D" id="1.25.10.10">
    <property type="entry name" value="Leucine-rich Repeat Variant"/>
    <property type="match status" value="1"/>
</dbReference>
<accession>Q5BB22</accession>
<dbReference type="InterPro" id="IPR016024">
    <property type="entry name" value="ARM-type_fold"/>
</dbReference>
<dbReference type="KEGG" id="ani:ANIA_02258"/>